<keyword evidence="3" id="KW-0472">Membrane</keyword>
<organism evidence="7 8">
    <name type="scientific">Sphingomicrobium clamense</name>
    <dbReference type="NCBI Taxonomy" id="2851013"/>
    <lineage>
        <taxon>Bacteria</taxon>
        <taxon>Pseudomonadati</taxon>
        <taxon>Pseudomonadota</taxon>
        <taxon>Alphaproteobacteria</taxon>
        <taxon>Sphingomonadales</taxon>
        <taxon>Sphingomonadaceae</taxon>
        <taxon>Sphingomicrobium</taxon>
    </lineage>
</organism>
<evidence type="ECO:0000259" key="5">
    <source>
        <dbReference type="PROSITE" id="PS50110"/>
    </source>
</evidence>
<evidence type="ECO:0000259" key="4">
    <source>
        <dbReference type="PROSITE" id="PS50109"/>
    </source>
</evidence>
<keyword evidence="8" id="KW-1185">Reference proteome</keyword>
<dbReference type="PANTHER" id="PTHR43065:SF49">
    <property type="entry name" value="HISTIDINE KINASE"/>
    <property type="match status" value="1"/>
</dbReference>
<evidence type="ECO:0000259" key="6">
    <source>
        <dbReference type="PROSITE" id="PS50839"/>
    </source>
</evidence>
<sequence length="738" mass="81399">MHHLRHYWPTLLILVAGIVLSGLVALSLHTDQVERFQRQLERLADRATLSVENKFALQSGVLRGGVALFRASDRVTQADWRLFVERQQLEKYNPGILGMGFAAYAATPGEANRLASAYRGEAFKPLWPEGERADYSVITFLEPENERNRAALSFDMLSESNRRKAMERARATGEPALSHKIELVQEIDEDKQAGFLLYLPATQLVGGEEIFVGWVYSPLRAGDLFSTIANEPLYEDVEISMYDGEPSEETLLYGDPEAEVLPFHVDRRVEIGGIPITVRASPKPAFYTPSPTNALIRYFVLGLVITALIASLVFQQQRQRARVERQVEDRTAALREANERLVAEADARTEAESQLRQVQKMEAVGQLSGGIAHDFNNMLAIITGNLDMAQHTNSDTKRNKALSRAMMGAEKAAELTQRLLAFSRRQTLLPESIDPNKLVREMSELLRRTLGANVRLETVLAGGLWPVTADPSQLENAIVNLAVNARDAMPDGGKLTIETANAHLDDQYRLDHADAPTGQFVCIAVTDTGTGMPDEVQAKAVEPFYTTKGAGKGTGLGLSQVFGFVKQSGGHFAIYSEMGEGTTIRLYLPRALDEAKQKRLPVSEDPDDIPRAKEGETVLVVEDERAVREMSVNALVTLGYQVVEASSGMQALEKLGEMERCDLLFTDVVMAGLDGRQLADAVSEECPDLPVLFTTGFTPNAIVHNERLDHGVNLLPKPFTLQKLARHVRSAIDEKTGA</sequence>
<proteinExistence type="predicted"/>
<dbReference type="SMART" id="SM01079">
    <property type="entry name" value="CHASE"/>
    <property type="match status" value="1"/>
</dbReference>
<feature type="transmembrane region" description="Helical" evidence="3">
    <location>
        <begin position="295"/>
        <end position="314"/>
    </location>
</feature>
<keyword evidence="2" id="KW-0175">Coiled coil</keyword>
<feature type="modified residue" description="4-aspartylphosphate" evidence="1">
    <location>
        <position position="667"/>
    </location>
</feature>
<feature type="domain" description="Histidine kinase" evidence="4">
    <location>
        <begin position="370"/>
        <end position="592"/>
    </location>
</feature>
<dbReference type="InterPro" id="IPR001789">
    <property type="entry name" value="Sig_transdc_resp-reg_receiver"/>
</dbReference>
<dbReference type="InterPro" id="IPR005467">
    <property type="entry name" value="His_kinase_dom"/>
</dbReference>
<dbReference type="PROSITE" id="PS50109">
    <property type="entry name" value="HIS_KIN"/>
    <property type="match status" value="1"/>
</dbReference>
<keyword evidence="3" id="KW-0812">Transmembrane</keyword>
<protein>
    <submittedName>
        <fullName evidence="7">CHASE domain-containing protein</fullName>
    </submittedName>
</protein>
<dbReference type="PANTHER" id="PTHR43065">
    <property type="entry name" value="SENSOR HISTIDINE KINASE"/>
    <property type="match status" value="1"/>
</dbReference>
<dbReference type="CDD" id="cd16919">
    <property type="entry name" value="HATPase_CckA-like"/>
    <property type="match status" value="1"/>
</dbReference>
<evidence type="ECO:0000256" key="2">
    <source>
        <dbReference type="SAM" id="Coils"/>
    </source>
</evidence>
<reference evidence="7 8" key="1">
    <citation type="submission" date="2021-07" db="EMBL/GenBank/DDBJ databases">
        <title>The draft genome sequence of Sphingomicrobium sp. B8.</title>
        <authorList>
            <person name="Mu L."/>
        </authorList>
    </citation>
    <scope>NUCLEOTIDE SEQUENCE [LARGE SCALE GENOMIC DNA]</scope>
    <source>
        <strain evidence="7 8">B8</strain>
    </source>
</reference>
<dbReference type="InterPro" id="IPR006189">
    <property type="entry name" value="CHASE_dom"/>
</dbReference>
<dbReference type="Proteomes" id="UP000698028">
    <property type="component" value="Unassembled WGS sequence"/>
</dbReference>
<dbReference type="PROSITE" id="PS50110">
    <property type="entry name" value="RESPONSE_REGULATORY"/>
    <property type="match status" value="1"/>
</dbReference>
<feature type="coiled-coil region" evidence="2">
    <location>
        <begin position="320"/>
        <end position="354"/>
    </location>
</feature>
<evidence type="ECO:0000313" key="8">
    <source>
        <dbReference type="Proteomes" id="UP000698028"/>
    </source>
</evidence>
<keyword evidence="1" id="KW-0597">Phosphoprotein</keyword>
<gene>
    <name evidence="7" type="ORF">KTQ36_04895</name>
</gene>
<dbReference type="PROSITE" id="PS50839">
    <property type="entry name" value="CHASE"/>
    <property type="match status" value="1"/>
</dbReference>
<dbReference type="EMBL" id="JAHVAH010000001">
    <property type="protein sequence ID" value="MBW0144630.1"/>
    <property type="molecule type" value="Genomic_DNA"/>
</dbReference>
<dbReference type="Pfam" id="PF00072">
    <property type="entry name" value="Response_reg"/>
    <property type="match status" value="1"/>
</dbReference>
<feature type="domain" description="CHASE" evidence="6">
    <location>
        <begin position="124"/>
        <end position="259"/>
    </location>
</feature>
<accession>A0ABS6V4Z5</accession>
<dbReference type="RefSeq" id="WP_218632601.1">
    <property type="nucleotide sequence ID" value="NZ_JAHVAH010000001.1"/>
</dbReference>
<evidence type="ECO:0000256" key="3">
    <source>
        <dbReference type="SAM" id="Phobius"/>
    </source>
</evidence>
<evidence type="ECO:0000313" key="7">
    <source>
        <dbReference type="EMBL" id="MBW0144630.1"/>
    </source>
</evidence>
<dbReference type="Pfam" id="PF02518">
    <property type="entry name" value="HATPase_c"/>
    <property type="match status" value="1"/>
</dbReference>
<keyword evidence="3" id="KW-1133">Transmembrane helix</keyword>
<dbReference type="InterPro" id="IPR003594">
    <property type="entry name" value="HATPase_dom"/>
</dbReference>
<feature type="domain" description="Response regulatory" evidence="5">
    <location>
        <begin position="617"/>
        <end position="732"/>
    </location>
</feature>
<dbReference type="Pfam" id="PF03924">
    <property type="entry name" value="CHASE"/>
    <property type="match status" value="1"/>
</dbReference>
<comment type="caution">
    <text evidence="7">The sequence shown here is derived from an EMBL/GenBank/DDBJ whole genome shotgun (WGS) entry which is preliminary data.</text>
</comment>
<name>A0ABS6V4Z5_9SPHN</name>
<evidence type="ECO:0000256" key="1">
    <source>
        <dbReference type="PROSITE-ProRule" id="PRU00169"/>
    </source>
</evidence>
<dbReference type="SMART" id="SM00387">
    <property type="entry name" value="HATPase_c"/>
    <property type="match status" value="1"/>
</dbReference>
<dbReference type="SMART" id="SM00448">
    <property type="entry name" value="REC"/>
    <property type="match status" value="1"/>
</dbReference>